<name>A0A172ZG30_9BACL</name>
<protein>
    <submittedName>
        <fullName evidence="1">Uncharacterized protein</fullName>
    </submittedName>
</protein>
<dbReference type="Proteomes" id="UP000078148">
    <property type="component" value="Chromosome"/>
</dbReference>
<proteinExistence type="predicted"/>
<sequence>MKYRIIALLMALFLYAFVRINDAGNTHHSYVYKQAAASSSYSKTSSVERDGPLYYPIRLWRQLFDSN</sequence>
<gene>
    <name evidence="1" type="ORF">AR543_10230</name>
</gene>
<dbReference type="AlphaFoldDB" id="A0A172ZG30"/>
<evidence type="ECO:0000313" key="1">
    <source>
        <dbReference type="EMBL" id="ANF96342.1"/>
    </source>
</evidence>
<evidence type="ECO:0000313" key="2">
    <source>
        <dbReference type="Proteomes" id="UP000078148"/>
    </source>
</evidence>
<reference evidence="1 2" key="2">
    <citation type="journal article" date="2016" name="Int. J. Syst. Evol. Microbiol.">
        <title>Paenibacillus bovis sp. nov., isolated from raw yak (Bos grunniens) milk.</title>
        <authorList>
            <person name="Gao C."/>
            <person name="Han J."/>
            <person name="Liu Z."/>
            <person name="Xu X."/>
            <person name="Hang F."/>
            <person name="Wu Z."/>
        </authorList>
    </citation>
    <scope>NUCLEOTIDE SEQUENCE [LARGE SCALE GENOMIC DNA]</scope>
    <source>
        <strain evidence="1 2">BD3526</strain>
    </source>
</reference>
<reference evidence="2" key="1">
    <citation type="submission" date="2015-10" db="EMBL/GenBank/DDBJ databases">
        <title>Genome of Paenibacillus bovis sp. nov.</title>
        <authorList>
            <person name="Wu Z."/>
            <person name="Gao C."/>
            <person name="Liu Z."/>
            <person name="Zheng H."/>
        </authorList>
    </citation>
    <scope>NUCLEOTIDE SEQUENCE [LARGE SCALE GENOMIC DNA]</scope>
    <source>
        <strain evidence="2">BD3526</strain>
    </source>
</reference>
<keyword evidence="2" id="KW-1185">Reference proteome</keyword>
<accession>A0A172ZG30</accession>
<organism evidence="1 2">
    <name type="scientific">Paenibacillus bovis</name>
    <dbReference type="NCBI Taxonomy" id="1616788"/>
    <lineage>
        <taxon>Bacteria</taxon>
        <taxon>Bacillati</taxon>
        <taxon>Bacillota</taxon>
        <taxon>Bacilli</taxon>
        <taxon>Bacillales</taxon>
        <taxon>Paenibacillaceae</taxon>
        <taxon>Paenibacillus</taxon>
    </lineage>
</organism>
<dbReference type="RefSeq" id="WP_060534119.1">
    <property type="nucleotide sequence ID" value="NZ_CP013023.1"/>
</dbReference>
<dbReference type="KEGG" id="pbv:AR543_10230"/>
<dbReference type="EMBL" id="CP013023">
    <property type="protein sequence ID" value="ANF96342.1"/>
    <property type="molecule type" value="Genomic_DNA"/>
</dbReference>